<keyword evidence="1 2" id="KW-0732">Signal</keyword>
<accession>A0A106BQU8</accession>
<evidence type="ECO:0000313" key="3">
    <source>
        <dbReference type="EMBL" id="KVW96952.1"/>
    </source>
</evidence>
<dbReference type="PANTHER" id="PTHR30006">
    <property type="entry name" value="THIAMINE-BINDING PERIPLASMIC PROTEIN-RELATED"/>
    <property type="match status" value="1"/>
</dbReference>
<protein>
    <submittedName>
        <fullName evidence="3">ABC transporter substrate-binding protein</fullName>
    </submittedName>
</protein>
<name>A0A106BQU8_THIDE</name>
<dbReference type="CDD" id="cd13519">
    <property type="entry name" value="PBP2_PEB3_AcfC"/>
    <property type="match status" value="1"/>
</dbReference>
<keyword evidence="4" id="KW-1185">Reference proteome</keyword>
<dbReference type="Gene3D" id="3.40.190.10">
    <property type="entry name" value="Periplasmic binding protein-like II"/>
    <property type="match status" value="2"/>
</dbReference>
<dbReference type="Pfam" id="PF13531">
    <property type="entry name" value="SBP_bac_11"/>
    <property type="match status" value="1"/>
</dbReference>
<sequence length="266" mass="29189">MTHILIMAATFLLLLTAFGTHQASAQTSAGLRVYGPGGPAPAMKEAAKAFEQKTGTPVVVTAGPTPEWLEQAKRDADLIYSGSETMMTDFAQAMEAQIDETRVEPLYLRPFSILVRPGNPKNIKGLRDLFRPGYRVMVVNGAGQNGVWEDAAGRQGDIKSVRALRKNIVKYAKNSALAKQAWIDDQSVDAWLIWNIWQVANPTLADVVPIEKDYVIYRDTGIVVTKKGDSSPAAKQFMDFLKSPNGAEIFQKWGWMTSANKGASKK</sequence>
<organism evidence="3 4">
    <name type="scientific">Thiobacillus denitrificans</name>
    <dbReference type="NCBI Taxonomy" id="36861"/>
    <lineage>
        <taxon>Bacteria</taxon>
        <taxon>Pseudomonadati</taxon>
        <taxon>Pseudomonadota</taxon>
        <taxon>Betaproteobacteria</taxon>
        <taxon>Nitrosomonadales</taxon>
        <taxon>Thiobacillaceae</taxon>
        <taxon>Thiobacillus</taxon>
    </lineage>
</organism>
<dbReference type="SUPFAM" id="SSF53850">
    <property type="entry name" value="Periplasmic binding protein-like II"/>
    <property type="match status" value="1"/>
</dbReference>
<dbReference type="AlphaFoldDB" id="A0A106BQU8"/>
<dbReference type="PATRIC" id="fig|36861.3.peg.643"/>
<feature type="signal peptide" evidence="2">
    <location>
        <begin position="1"/>
        <end position="23"/>
    </location>
</feature>
<evidence type="ECO:0000256" key="2">
    <source>
        <dbReference type="SAM" id="SignalP"/>
    </source>
</evidence>
<gene>
    <name evidence="3" type="ORF">ABW22_05900</name>
</gene>
<evidence type="ECO:0000313" key="4">
    <source>
        <dbReference type="Proteomes" id="UP000064243"/>
    </source>
</evidence>
<dbReference type="OrthoDB" id="9802127at2"/>
<dbReference type="Proteomes" id="UP000064243">
    <property type="component" value="Unassembled WGS sequence"/>
</dbReference>
<proteinExistence type="predicted"/>
<feature type="chain" id="PRO_5007125714" evidence="2">
    <location>
        <begin position="24"/>
        <end position="266"/>
    </location>
</feature>
<evidence type="ECO:0000256" key="1">
    <source>
        <dbReference type="ARBA" id="ARBA00022729"/>
    </source>
</evidence>
<comment type="caution">
    <text evidence="3">The sequence shown here is derived from an EMBL/GenBank/DDBJ whole genome shotgun (WGS) entry which is preliminary data.</text>
</comment>
<reference evidence="3 4" key="1">
    <citation type="journal article" date="2015" name="Appl. Environ. Microbiol.">
        <title>Aerobic and Anaerobic Thiosulfate Oxidation by a Cold-Adapted, Subglacial Chemoautotroph.</title>
        <authorList>
            <person name="Harrold Z.R."/>
            <person name="Skidmore M.L."/>
            <person name="Hamilton T.L."/>
            <person name="Desch L."/>
            <person name="Amada K."/>
            <person name="van Gelder W."/>
            <person name="Glover K."/>
            <person name="Roden E.E."/>
            <person name="Boyd E.S."/>
        </authorList>
    </citation>
    <scope>NUCLEOTIDE SEQUENCE [LARGE SCALE GENOMIC DNA]</scope>
    <source>
        <strain evidence="3 4">RG</strain>
    </source>
</reference>
<dbReference type="EMBL" id="LDUG01000018">
    <property type="protein sequence ID" value="KVW96952.1"/>
    <property type="molecule type" value="Genomic_DNA"/>
</dbReference>